<dbReference type="InterPro" id="IPR041633">
    <property type="entry name" value="Polbeta"/>
</dbReference>
<feature type="domain" description="Polymerase beta nucleotidyltransferase" evidence="8">
    <location>
        <begin position="28"/>
        <end position="92"/>
    </location>
</feature>
<evidence type="ECO:0000256" key="5">
    <source>
        <dbReference type="ARBA" id="ARBA00022741"/>
    </source>
</evidence>
<dbReference type="AlphaFoldDB" id="A0A1T0B3N6"/>
<dbReference type="GO" id="GO:0005524">
    <property type="term" value="F:ATP binding"/>
    <property type="evidence" value="ECO:0007669"/>
    <property type="project" value="UniProtKB-KW"/>
</dbReference>
<dbReference type="PANTHER" id="PTHR33571">
    <property type="entry name" value="SSL8005 PROTEIN"/>
    <property type="match status" value="1"/>
</dbReference>
<sequence length="96" mass="10701">MRPSELLSKHRQQILSLSAQFNFANPRIFGSVLNGSDTESSDLDLLVEPMPKTTMFDLCGLKDELETLLGIKVDILTPRSLPAKFREQVPQGDKSV</sequence>
<keyword evidence="6" id="KW-0067">ATP-binding</keyword>
<keyword evidence="4" id="KW-0479">Metal-binding</keyword>
<dbReference type="GO" id="GO:0016779">
    <property type="term" value="F:nucleotidyltransferase activity"/>
    <property type="evidence" value="ECO:0007669"/>
    <property type="project" value="UniProtKB-KW"/>
</dbReference>
<gene>
    <name evidence="9" type="ORF">B0188_04635</name>
</gene>
<comment type="cofactor">
    <cofactor evidence="1">
        <name>Mg(2+)</name>
        <dbReference type="ChEBI" id="CHEBI:18420"/>
    </cofactor>
</comment>
<dbReference type="CDD" id="cd05403">
    <property type="entry name" value="NT_KNTase_like"/>
    <property type="match status" value="1"/>
</dbReference>
<protein>
    <submittedName>
        <fullName evidence="9">Nucleotidyltransferase</fullName>
    </submittedName>
</protein>
<keyword evidence="2 9" id="KW-0808">Transferase</keyword>
<evidence type="ECO:0000256" key="1">
    <source>
        <dbReference type="ARBA" id="ARBA00001946"/>
    </source>
</evidence>
<dbReference type="SUPFAM" id="SSF81301">
    <property type="entry name" value="Nucleotidyltransferase"/>
    <property type="match status" value="1"/>
</dbReference>
<evidence type="ECO:0000259" key="8">
    <source>
        <dbReference type="Pfam" id="PF18765"/>
    </source>
</evidence>
<accession>A0A1T0B3N6</accession>
<dbReference type="OrthoDB" id="9809323at2"/>
<dbReference type="Gene3D" id="3.30.460.10">
    <property type="entry name" value="Beta Polymerase, domain 2"/>
    <property type="match status" value="1"/>
</dbReference>
<dbReference type="GO" id="GO:0046872">
    <property type="term" value="F:metal ion binding"/>
    <property type="evidence" value="ECO:0007669"/>
    <property type="project" value="UniProtKB-KW"/>
</dbReference>
<reference evidence="9 10" key="1">
    <citation type="submission" date="2017-02" db="EMBL/GenBank/DDBJ databases">
        <title>Draft genome sequence of Haemophilus felis CCUG 31170 type strain.</title>
        <authorList>
            <person name="Engstrom-Jakobsson H."/>
            <person name="Salva-Serra F."/>
            <person name="Thorell K."/>
            <person name="Gonzales-Siles L."/>
            <person name="Karlsson R."/>
            <person name="Boulund F."/>
            <person name="Engstrand L."/>
            <person name="Kristiansson E."/>
            <person name="Moore E."/>
        </authorList>
    </citation>
    <scope>NUCLEOTIDE SEQUENCE [LARGE SCALE GENOMIC DNA]</scope>
    <source>
        <strain evidence="9 10">CCUG 31170</strain>
    </source>
</reference>
<dbReference type="EMBL" id="MUYB01000017">
    <property type="protein sequence ID" value="OOS04672.1"/>
    <property type="molecule type" value="Genomic_DNA"/>
</dbReference>
<keyword evidence="7" id="KW-0460">Magnesium</keyword>
<evidence type="ECO:0000256" key="2">
    <source>
        <dbReference type="ARBA" id="ARBA00022679"/>
    </source>
</evidence>
<evidence type="ECO:0000256" key="6">
    <source>
        <dbReference type="ARBA" id="ARBA00022840"/>
    </source>
</evidence>
<evidence type="ECO:0000256" key="3">
    <source>
        <dbReference type="ARBA" id="ARBA00022695"/>
    </source>
</evidence>
<dbReference type="Proteomes" id="UP000190023">
    <property type="component" value="Unassembled WGS sequence"/>
</dbReference>
<dbReference type="InterPro" id="IPR052038">
    <property type="entry name" value="Type-VII_TA_antitoxin"/>
</dbReference>
<evidence type="ECO:0000256" key="7">
    <source>
        <dbReference type="ARBA" id="ARBA00022842"/>
    </source>
</evidence>
<proteinExistence type="predicted"/>
<dbReference type="PANTHER" id="PTHR33571:SF12">
    <property type="entry name" value="BSL3053 PROTEIN"/>
    <property type="match status" value="1"/>
</dbReference>
<keyword evidence="3" id="KW-0548">Nucleotidyltransferase</keyword>
<dbReference type="InterPro" id="IPR043519">
    <property type="entry name" value="NT_sf"/>
</dbReference>
<dbReference type="Pfam" id="PF18765">
    <property type="entry name" value="Polbeta"/>
    <property type="match status" value="1"/>
</dbReference>
<organism evidence="9 10">
    <name type="scientific">[Haemophilus] felis</name>
    <dbReference type="NCBI Taxonomy" id="123822"/>
    <lineage>
        <taxon>Bacteria</taxon>
        <taxon>Pseudomonadati</taxon>
        <taxon>Pseudomonadota</taxon>
        <taxon>Gammaproteobacteria</taxon>
        <taxon>Pasteurellales</taxon>
        <taxon>Pasteurellaceae</taxon>
    </lineage>
</organism>
<keyword evidence="5" id="KW-0547">Nucleotide-binding</keyword>
<evidence type="ECO:0000313" key="9">
    <source>
        <dbReference type="EMBL" id="OOS04672.1"/>
    </source>
</evidence>
<keyword evidence="10" id="KW-1185">Reference proteome</keyword>
<name>A0A1T0B3N6_9PAST</name>
<evidence type="ECO:0000313" key="10">
    <source>
        <dbReference type="Proteomes" id="UP000190023"/>
    </source>
</evidence>
<evidence type="ECO:0000256" key="4">
    <source>
        <dbReference type="ARBA" id="ARBA00022723"/>
    </source>
</evidence>
<comment type="caution">
    <text evidence="9">The sequence shown here is derived from an EMBL/GenBank/DDBJ whole genome shotgun (WGS) entry which is preliminary data.</text>
</comment>
<dbReference type="STRING" id="123822.B0188_04635"/>